<dbReference type="PANTHER" id="PTHR47925:SF84">
    <property type="entry name" value="PENTATRICOPEPTIDE REPEAT-CONTAINING PROTEIN"/>
    <property type="match status" value="1"/>
</dbReference>
<evidence type="ECO:0000313" key="1">
    <source>
        <dbReference type="EMBL" id="EFJ35454.1"/>
    </source>
</evidence>
<name>D8QXN5_SELML</name>
<dbReference type="HOGENOM" id="CLU_2227837_0_0_1"/>
<keyword evidence="2" id="KW-1185">Reference proteome</keyword>
<protein>
    <submittedName>
        <fullName evidence="1">Uncharacterized protein</fullName>
    </submittedName>
</protein>
<dbReference type="Proteomes" id="UP000001514">
    <property type="component" value="Unassembled WGS sequence"/>
</dbReference>
<sequence>MVDVLGLAGFVGRGEEYAVPAVAWNTLLGCCKVHGDARRGAMAARNAVGISPGFAGSTVLLSNMYAEIGRHECRFKGRGLGLGLIYFQNLVNVQNCQHYLVSVFID</sequence>
<reference evidence="1 2" key="1">
    <citation type="journal article" date="2011" name="Science">
        <title>The Selaginella genome identifies genetic changes associated with the evolution of vascular plants.</title>
        <authorList>
            <person name="Banks J.A."/>
            <person name="Nishiyama T."/>
            <person name="Hasebe M."/>
            <person name="Bowman J.L."/>
            <person name="Gribskov M."/>
            <person name="dePamphilis C."/>
            <person name="Albert V.A."/>
            <person name="Aono N."/>
            <person name="Aoyama T."/>
            <person name="Ambrose B.A."/>
            <person name="Ashton N.W."/>
            <person name="Axtell M.J."/>
            <person name="Barker E."/>
            <person name="Barker M.S."/>
            <person name="Bennetzen J.L."/>
            <person name="Bonawitz N.D."/>
            <person name="Chapple C."/>
            <person name="Cheng C."/>
            <person name="Correa L.G."/>
            <person name="Dacre M."/>
            <person name="DeBarry J."/>
            <person name="Dreyer I."/>
            <person name="Elias M."/>
            <person name="Engstrom E.M."/>
            <person name="Estelle M."/>
            <person name="Feng L."/>
            <person name="Finet C."/>
            <person name="Floyd S.K."/>
            <person name="Frommer W.B."/>
            <person name="Fujita T."/>
            <person name="Gramzow L."/>
            <person name="Gutensohn M."/>
            <person name="Harholt J."/>
            <person name="Hattori M."/>
            <person name="Heyl A."/>
            <person name="Hirai T."/>
            <person name="Hiwatashi Y."/>
            <person name="Ishikawa M."/>
            <person name="Iwata M."/>
            <person name="Karol K.G."/>
            <person name="Koehler B."/>
            <person name="Kolukisaoglu U."/>
            <person name="Kubo M."/>
            <person name="Kurata T."/>
            <person name="Lalonde S."/>
            <person name="Li K."/>
            <person name="Li Y."/>
            <person name="Litt A."/>
            <person name="Lyons E."/>
            <person name="Manning G."/>
            <person name="Maruyama T."/>
            <person name="Michael T.P."/>
            <person name="Mikami K."/>
            <person name="Miyazaki S."/>
            <person name="Morinaga S."/>
            <person name="Murata T."/>
            <person name="Mueller-Roeber B."/>
            <person name="Nelson D.R."/>
            <person name="Obara M."/>
            <person name="Oguri Y."/>
            <person name="Olmstead R.G."/>
            <person name="Onodera N."/>
            <person name="Petersen B.L."/>
            <person name="Pils B."/>
            <person name="Prigge M."/>
            <person name="Rensing S.A."/>
            <person name="Riano-Pachon D.M."/>
            <person name="Roberts A.W."/>
            <person name="Sato Y."/>
            <person name="Scheller H.V."/>
            <person name="Schulz B."/>
            <person name="Schulz C."/>
            <person name="Shakirov E.V."/>
            <person name="Shibagaki N."/>
            <person name="Shinohara N."/>
            <person name="Shippen D.E."/>
            <person name="Soerensen I."/>
            <person name="Sotooka R."/>
            <person name="Sugimoto N."/>
            <person name="Sugita M."/>
            <person name="Sumikawa N."/>
            <person name="Tanurdzic M."/>
            <person name="Theissen G."/>
            <person name="Ulvskov P."/>
            <person name="Wakazuki S."/>
            <person name="Weng J.K."/>
            <person name="Willats W.W."/>
            <person name="Wipf D."/>
            <person name="Wolf P.G."/>
            <person name="Yang L."/>
            <person name="Zimmer A.D."/>
            <person name="Zhu Q."/>
            <person name="Mitros T."/>
            <person name="Hellsten U."/>
            <person name="Loque D."/>
            <person name="Otillar R."/>
            <person name="Salamov A."/>
            <person name="Schmutz J."/>
            <person name="Shapiro H."/>
            <person name="Lindquist E."/>
            <person name="Lucas S."/>
            <person name="Rokhsar D."/>
            <person name="Grigoriev I.V."/>
        </authorList>
    </citation>
    <scope>NUCLEOTIDE SEQUENCE [LARGE SCALE GENOMIC DNA]</scope>
</reference>
<dbReference type="EMBL" id="GL377568">
    <property type="protein sequence ID" value="EFJ35454.1"/>
    <property type="molecule type" value="Genomic_DNA"/>
</dbReference>
<gene>
    <name evidence="1" type="ORF">SELMODRAFT_79462</name>
</gene>
<dbReference type="PANTHER" id="PTHR47925">
    <property type="entry name" value="OS01G0913400 PROTEIN-RELATED"/>
    <property type="match status" value="1"/>
</dbReference>
<organism evidence="2">
    <name type="scientific">Selaginella moellendorffii</name>
    <name type="common">Spikemoss</name>
    <dbReference type="NCBI Taxonomy" id="88036"/>
    <lineage>
        <taxon>Eukaryota</taxon>
        <taxon>Viridiplantae</taxon>
        <taxon>Streptophyta</taxon>
        <taxon>Embryophyta</taxon>
        <taxon>Tracheophyta</taxon>
        <taxon>Lycopodiopsida</taxon>
        <taxon>Selaginellales</taxon>
        <taxon>Selaginellaceae</taxon>
        <taxon>Selaginella</taxon>
    </lineage>
</organism>
<evidence type="ECO:0000313" key="2">
    <source>
        <dbReference type="Proteomes" id="UP000001514"/>
    </source>
</evidence>
<proteinExistence type="predicted"/>
<accession>D8QXN5</accession>
<dbReference type="AlphaFoldDB" id="D8QXN5"/>
<dbReference type="InParanoid" id="D8QXN5"/>
<dbReference type="KEGG" id="smo:SELMODRAFT_79462"/>
<dbReference type="Gramene" id="EFJ35454">
    <property type="protein sequence ID" value="EFJ35454"/>
    <property type="gene ID" value="SELMODRAFT_79462"/>
</dbReference>